<dbReference type="AlphaFoldDB" id="A0A1C4Z3D3"/>
<proteinExistence type="predicted"/>
<sequence>MLQAHPDGTVLTDNYSGCDTDDGFPYAGRQYRPGLDRQAIHTFYATAAAKDGWQFHSENHPPAPGTLVVTGPGVCYTKQVDGTTAYLKVWYPSDLNPLDPAEPQASTELQAPVDLYGVEVTAAHDGEAGC</sequence>
<evidence type="ECO:0000313" key="2">
    <source>
        <dbReference type="Proteomes" id="UP000199504"/>
    </source>
</evidence>
<dbReference type="EMBL" id="FMCX01000005">
    <property type="protein sequence ID" value="SCF27111.1"/>
    <property type="molecule type" value="Genomic_DNA"/>
</dbReference>
<accession>A0A1C4Z3D3</accession>
<keyword evidence="2" id="KW-1185">Reference proteome</keyword>
<evidence type="ECO:0000313" key="1">
    <source>
        <dbReference type="EMBL" id="SCF27111.1"/>
    </source>
</evidence>
<protein>
    <submittedName>
        <fullName evidence="1">Uncharacterized protein</fullName>
    </submittedName>
</protein>
<reference evidence="2" key="1">
    <citation type="submission" date="2016-06" db="EMBL/GenBank/DDBJ databases">
        <authorList>
            <person name="Varghese N."/>
            <person name="Submissions Spin"/>
        </authorList>
    </citation>
    <scope>NUCLEOTIDE SEQUENCE [LARGE SCALE GENOMIC DNA]</scope>
    <source>
        <strain evidence="2">DSM 44830</strain>
    </source>
</reference>
<organism evidence="1 2">
    <name type="scientific">Micromonospora mirobrigensis</name>
    <dbReference type="NCBI Taxonomy" id="262898"/>
    <lineage>
        <taxon>Bacteria</taxon>
        <taxon>Bacillati</taxon>
        <taxon>Actinomycetota</taxon>
        <taxon>Actinomycetes</taxon>
        <taxon>Micromonosporales</taxon>
        <taxon>Micromonosporaceae</taxon>
        <taxon>Micromonospora</taxon>
    </lineage>
</organism>
<dbReference type="Proteomes" id="UP000199504">
    <property type="component" value="Unassembled WGS sequence"/>
</dbReference>
<name>A0A1C4Z3D3_9ACTN</name>
<dbReference type="STRING" id="262898.GA0070564_1054"/>
<gene>
    <name evidence="1" type="ORF">GA0070564_1054</name>
</gene>